<feature type="transmembrane region" description="Helical" evidence="6">
    <location>
        <begin position="106"/>
        <end position="129"/>
    </location>
</feature>
<organism evidence="7 8">
    <name type="scientific">Rhizophagus irregularis (strain DAOM 197198w)</name>
    <name type="common">Glomus intraradices</name>
    <dbReference type="NCBI Taxonomy" id="1432141"/>
    <lineage>
        <taxon>Eukaryota</taxon>
        <taxon>Fungi</taxon>
        <taxon>Fungi incertae sedis</taxon>
        <taxon>Mucoromycota</taxon>
        <taxon>Glomeromycotina</taxon>
        <taxon>Glomeromycetes</taxon>
        <taxon>Glomerales</taxon>
        <taxon>Glomeraceae</taxon>
        <taxon>Rhizophagus</taxon>
    </lineage>
</organism>
<dbReference type="OrthoDB" id="14246at2759"/>
<comment type="subcellular location">
    <subcellularLocation>
        <location evidence="1">Membrane</location>
        <topology evidence="1">Multi-pass membrane protein</topology>
    </subcellularLocation>
</comment>
<keyword evidence="3 6" id="KW-0812">Transmembrane</keyword>
<dbReference type="PANTHER" id="PTHR12050">
    <property type="entry name" value="LEPTIN RECEPTOR-RELATED"/>
    <property type="match status" value="1"/>
</dbReference>
<accession>A0A015KDE8</accession>
<comment type="similarity">
    <text evidence="2">Belongs to the OB-RGRP/VPS55 family.</text>
</comment>
<evidence type="ECO:0000256" key="5">
    <source>
        <dbReference type="ARBA" id="ARBA00023136"/>
    </source>
</evidence>
<keyword evidence="4 6" id="KW-1133">Transmembrane helix</keyword>
<dbReference type="InterPro" id="IPR007262">
    <property type="entry name" value="Vps55/LEPROT"/>
</dbReference>
<sequence>MAGVKTNELFSFCSSLRIPTRHFIWSIISVCQLCVKIGGHCLSAIATYVLAPLPNFIFSRCGSNDDYLDYNNSNGYKDFGRFLTAILIVTGVCLPIVLAHSHVITIPAMIMSTGGGALVYSTIIAYAHFFSNEGDDF</sequence>
<dbReference type="STRING" id="1432141.A0A015KDE8"/>
<dbReference type="Proteomes" id="UP000022910">
    <property type="component" value="Unassembled WGS sequence"/>
</dbReference>
<reference evidence="7 8" key="1">
    <citation type="submission" date="2014-02" db="EMBL/GenBank/DDBJ databases">
        <title>Single nucleus genome sequencing reveals high similarity among nuclei of an endomycorrhizal fungus.</title>
        <authorList>
            <person name="Lin K."/>
            <person name="Geurts R."/>
            <person name="Zhang Z."/>
            <person name="Limpens E."/>
            <person name="Saunders D.G."/>
            <person name="Mu D."/>
            <person name="Pang E."/>
            <person name="Cao H."/>
            <person name="Cha H."/>
            <person name="Lin T."/>
            <person name="Zhou Q."/>
            <person name="Shang Y."/>
            <person name="Li Y."/>
            <person name="Ivanov S."/>
            <person name="Sharma T."/>
            <person name="Velzen R.V."/>
            <person name="Ruijter N.D."/>
            <person name="Aanen D.K."/>
            <person name="Win J."/>
            <person name="Kamoun S."/>
            <person name="Bisseling T."/>
            <person name="Huang S."/>
        </authorList>
    </citation>
    <scope>NUCLEOTIDE SEQUENCE [LARGE SCALE GENOMIC DNA]</scope>
    <source>
        <strain evidence="8">DAOM197198w</strain>
    </source>
</reference>
<dbReference type="Pfam" id="PF04133">
    <property type="entry name" value="Vps55"/>
    <property type="match status" value="1"/>
</dbReference>
<gene>
    <name evidence="7" type="ORF">RirG_206190</name>
</gene>
<dbReference type="GO" id="GO:0032511">
    <property type="term" value="P:late endosome to vacuole transport via multivesicular body sorting pathway"/>
    <property type="evidence" value="ECO:0007669"/>
    <property type="project" value="TreeGrafter"/>
</dbReference>
<dbReference type="HOGENOM" id="CLU_134810_0_1_1"/>
<dbReference type="OMA" id="VICYLWM"/>
<dbReference type="AlphaFoldDB" id="A0A015KDE8"/>
<keyword evidence="8" id="KW-1185">Reference proteome</keyword>
<evidence type="ECO:0000256" key="2">
    <source>
        <dbReference type="ARBA" id="ARBA00005645"/>
    </source>
</evidence>
<name>A0A015KDE8_RHIIW</name>
<proteinExistence type="inferred from homology"/>
<dbReference type="PANTHER" id="PTHR12050:SF0">
    <property type="entry name" value="RH04491P"/>
    <property type="match status" value="1"/>
</dbReference>
<evidence type="ECO:0000256" key="6">
    <source>
        <dbReference type="SAM" id="Phobius"/>
    </source>
</evidence>
<evidence type="ECO:0000256" key="4">
    <source>
        <dbReference type="ARBA" id="ARBA00022989"/>
    </source>
</evidence>
<dbReference type="EMBL" id="JEMT01027337">
    <property type="protein sequence ID" value="EXX57556.1"/>
    <property type="molecule type" value="Genomic_DNA"/>
</dbReference>
<protein>
    <submittedName>
        <fullName evidence="7">Vps55p</fullName>
    </submittedName>
</protein>
<evidence type="ECO:0000313" key="8">
    <source>
        <dbReference type="Proteomes" id="UP000022910"/>
    </source>
</evidence>
<comment type="caution">
    <text evidence="7">The sequence shown here is derived from an EMBL/GenBank/DDBJ whole genome shotgun (WGS) entry which is preliminary data.</text>
</comment>
<evidence type="ECO:0000313" key="7">
    <source>
        <dbReference type="EMBL" id="EXX57556.1"/>
    </source>
</evidence>
<dbReference type="GO" id="GO:0034424">
    <property type="term" value="C:Vps55/Vps68 complex"/>
    <property type="evidence" value="ECO:0007669"/>
    <property type="project" value="TreeGrafter"/>
</dbReference>
<feature type="transmembrane region" description="Helical" evidence="6">
    <location>
        <begin position="23"/>
        <end position="50"/>
    </location>
</feature>
<evidence type="ECO:0000256" key="1">
    <source>
        <dbReference type="ARBA" id="ARBA00004141"/>
    </source>
</evidence>
<keyword evidence="5 6" id="KW-0472">Membrane</keyword>
<feature type="transmembrane region" description="Helical" evidence="6">
    <location>
        <begin position="79"/>
        <end position="99"/>
    </location>
</feature>
<evidence type="ECO:0000256" key="3">
    <source>
        <dbReference type="ARBA" id="ARBA00022692"/>
    </source>
</evidence>